<dbReference type="Proteomes" id="UP000215914">
    <property type="component" value="Chromosome 1"/>
</dbReference>
<evidence type="ECO:0000256" key="2">
    <source>
        <dbReference type="ARBA" id="ARBA00022801"/>
    </source>
</evidence>
<evidence type="ECO:0000256" key="1">
    <source>
        <dbReference type="ARBA" id="ARBA00005641"/>
    </source>
</evidence>
<dbReference type="SUPFAM" id="SSF51445">
    <property type="entry name" value="(Trans)glycosidases"/>
    <property type="match status" value="1"/>
</dbReference>
<feature type="signal peptide" evidence="5">
    <location>
        <begin position="1"/>
        <end position="24"/>
    </location>
</feature>
<comment type="similarity">
    <text evidence="1 4">Belongs to the glycosyl hydrolase 5 (cellulase A) family.</text>
</comment>
<evidence type="ECO:0000313" key="8">
    <source>
        <dbReference type="Proteomes" id="UP000215914"/>
    </source>
</evidence>
<dbReference type="Pfam" id="PF00150">
    <property type="entry name" value="Cellulase"/>
    <property type="match status" value="1"/>
</dbReference>
<dbReference type="GO" id="GO:0004553">
    <property type="term" value="F:hydrolase activity, hydrolyzing O-glycosyl compounds"/>
    <property type="evidence" value="ECO:0007669"/>
    <property type="project" value="InterPro"/>
</dbReference>
<keyword evidence="8" id="KW-1185">Reference proteome</keyword>
<dbReference type="InParanoid" id="A0A251VLM9"/>
<dbReference type="PANTHER" id="PTHR31263">
    <property type="entry name" value="CELLULASE FAMILY PROTEIN (AFU_ORTHOLOGUE AFUA_5G14560)"/>
    <property type="match status" value="1"/>
</dbReference>
<protein>
    <submittedName>
        <fullName evidence="7">Putative ricin B, lectin domain, Glycoside hydrolase</fullName>
    </submittedName>
</protein>
<dbReference type="InterPro" id="IPR001547">
    <property type="entry name" value="Glyco_hydro_5"/>
</dbReference>
<keyword evidence="7" id="KW-0430">Lectin</keyword>
<evidence type="ECO:0000256" key="4">
    <source>
        <dbReference type="RuleBase" id="RU361153"/>
    </source>
</evidence>
<dbReference type="GO" id="GO:0000272">
    <property type="term" value="P:polysaccharide catabolic process"/>
    <property type="evidence" value="ECO:0007669"/>
    <property type="project" value="InterPro"/>
</dbReference>
<dbReference type="OrthoDB" id="442731at2759"/>
<proteinExistence type="inferred from homology"/>
<keyword evidence="5" id="KW-0732">Signal</keyword>
<evidence type="ECO:0000259" key="6">
    <source>
        <dbReference type="Pfam" id="PF00150"/>
    </source>
</evidence>
<gene>
    <name evidence="7" type="ORF">HannXRQ_Chr01g0008041</name>
</gene>
<dbReference type="EMBL" id="CM007890">
    <property type="protein sequence ID" value="OTG36478.1"/>
    <property type="molecule type" value="Genomic_DNA"/>
</dbReference>
<dbReference type="AlphaFoldDB" id="A0A251VLM9"/>
<accession>A0A251VLM9</accession>
<dbReference type="Gene3D" id="3.20.20.80">
    <property type="entry name" value="Glycosidases"/>
    <property type="match status" value="1"/>
</dbReference>
<feature type="chain" id="PRO_5012806735" evidence="5">
    <location>
        <begin position="25"/>
        <end position="539"/>
    </location>
</feature>
<keyword evidence="3 4" id="KW-0326">Glycosidase</keyword>
<sequence>MERSMKVVITSTLLIFIFAKYSHSLPLSTNSRWVVDQLTGERVKFKCVNWPAHLRPMLAEGLDKKPMSHIARHISLMGFNCVRLTWATHMFTRYSNKTVVQTFRDLNLVNAITGITKNNPQVLHLTAVDAFSAVIGAITSFGMMVVLDNHVSEPMWCCSNDDGNGFFGDKYFDPREWLNGLSIVGKRYRNTQMVVAMSLRNELRGPRQNANEWYRWVRNGATEIHRVNPDVLVLISGLSYALDFSALKTKPLGLEDALQNKLVYEAHRYSFSGGSDKWLRQPLNQICHDLTSDINKNVGFLTTGPHQAPLFITEFGVNLMGTNQADNNFLPCYMAYLAKMDLDWALWALQGSYYLREGAQNTDEQYGLLDTDWTGLRNPGFNVKLLLLHQTLQVPKVTSSNYTFMYHPLTGLCIQSDYKSQILADDCHRLTGWNHDGDRSPIQLSSSPLCIEVVGDGLPVRLTTDCNAKQSTWKSVPNSMFQITSKDCDGVDLCLDYDPNSSSNILSKRCICAGDNRSKCLQNPQSQWFQFVSTNSKRF</sequence>
<dbReference type="InterPro" id="IPR035992">
    <property type="entry name" value="Ricin_B-like_lectins"/>
</dbReference>
<evidence type="ECO:0000313" key="7">
    <source>
        <dbReference type="EMBL" id="OTG36478.1"/>
    </source>
</evidence>
<reference evidence="8" key="1">
    <citation type="journal article" date="2017" name="Nature">
        <title>The sunflower genome provides insights into oil metabolism, flowering and Asterid evolution.</title>
        <authorList>
            <person name="Badouin H."/>
            <person name="Gouzy J."/>
            <person name="Grassa C.J."/>
            <person name="Murat F."/>
            <person name="Staton S.E."/>
            <person name="Cottret L."/>
            <person name="Lelandais-Briere C."/>
            <person name="Owens G.L."/>
            <person name="Carrere S."/>
            <person name="Mayjonade B."/>
            <person name="Legrand L."/>
            <person name="Gill N."/>
            <person name="Kane N.C."/>
            <person name="Bowers J.E."/>
            <person name="Hubner S."/>
            <person name="Bellec A."/>
            <person name="Berard A."/>
            <person name="Berges H."/>
            <person name="Blanchet N."/>
            <person name="Boniface M.C."/>
            <person name="Brunel D."/>
            <person name="Catrice O."/>
            <person name="Chaidir N."/>
            <person name="Claudel C."/>
            <person name="Donnadieu C."/>
            <person name="Faraut T."/>
            <person name="Fievet G."/>
            <person name="Helmstetter N."/>
            <person name="King M."/>
            <person name="Knapp S.J."/>
            <person name="Lai Z."/>
            <person name="Le Paslier M.C."/>
            <person name="Lippi Y."/>
            <person name="Lorenzon L."/>
            <person name="Mandel J.R."/>
            <person name="Marage G."/>
            <person name="Marchand G."/>
            <person name="Marquand E."/>
            <person name="Bret-Mestries E."/>
            <person name="Morien E."/>
            <person name="Nambeesan S."/>
            <person name="Nguyen T."/>
            <person name="Pegot-Espagnet P."/>
            <person name="Pouilly N."/>
            <person name="Raftis F."/>
            <person name="Sallet E."/>
            <person name="Schiex T."/>
            <person name="Thomas J."/>
            <person name="Vandecasteele C."/>
            <person name="Vares D."/>
            <person name="Vear F."/>
            <person name="Vautrin S."/>
            <person name="Crespi M."/>
            <person name="Mangin B."/>
            <person name="Burke J.M."/>
            <person name="Salse J."/>
            <person name="Munos S."/>
            <person name="Vincourt P."/>
            <person name="Rieseberg L.H."/>
            <person name="Langlade N.B."/>
        </authorList>
    </citation>
    <scope>NUCLEOTIDE SEQUENCE [LARGE SCALE GENOMIC DNA]</scope>
    <source>
        <strain evidence="8">cv. SF193</strain>
    </source>
</reference>
<keyword evidence="2 4" id="KW-0378">Hydrolase</keyword>
<evidence type="ECO:0000256" key="5">
    <source>
        <dbReference type="SAM" id="SignalP"/>
    </source>
</evidence>
<feature type="domain" description="Glycoside hydrolase family 5" evidence="6">
    <location>
        <begin position="67"/>
        <end position="350"/>
    </location>
</feature>
<organism evidence="7 8">
    <name type="scientific">Helianthus annuus</name>
    <name type="common">Common sunflower</name>
    <dbReference type="NCBI Taxonomy" id="4232"/>
    <lineage>
        <taxon>Eukaryota</taxon>
        <taxon>Viridiplantae</taxon>
        <taxon>Streptophyta</taxon>
        <taxon>Embryophyta</taxon>
        <taxon>Tracheophyta</taxon>
        <taxon>Spermatophyta</taxon>
        <taxon>Magnoliopsida</taxon>
        <taxon>eudicotyledons</taxon>
        <taxon>Gunneridae</taxon>
        <taxon>Pentapetalae</taxon>
        <taxon>asterids</taxon>
        <taxon>campanulids</taxon>
        <taxon>Asterales</taxon>
        <taxon>Asteraceae</taxon>
        <taxon>Asteroideae</taxon>
        <taxon>Heliantheae alliance</taxon>
        <taxon>Heliantheae</taxon>
        <taxon>Helianthus</taxon>
    </lineage>
</organism>
<dbReference type="SUPFAM" id="SSF50370">
    <property type="entry name" value="Ricin B-like lectins"/>
    <property type="match status" value="1"/>
</dbReference>
<dbReference type="STRING" id="4232.A0A251VLM9"/>
<dbReference type="OMA" id="MVISEWG"/>
<evidence type="ECO:0000256" key="3">
    <source>
        <dbReference type="ARBA" id="ARBA00023295"/>
    </source>
</evidence>
<dbReference type="GO" id="GO:0030246">
    <property type="term" value="F:carbohydrate binding"/>
    <property type="evidence" value="ECO:0007669"/>
    <property type="project" value="UniProtKB-KW"/>
</dbReference>
<name>A0A251VLM9_HELAN</name>
<dbReference type="PANTHER" id="PTHR31263:SF0">
    <property type="entry name" value="CELLULASE FAMILY PROTEIN (AFU_ORTHOLOGUE AFUA_5G14560)"/>
    <property type="match status" value="1"/>
</dbReference>
<dbReference type="InterPro" id="IPR017853">
    <property type="entry name" value="GH"/>
</dbReference>